<organism evidence="2 3">
    <name type="scientific">Pseudomonas syringae pv. aceris</name>
    <dbReference type="NCBI Taxonomy" id="199198"/>
    <lineage>
        <taxon>Bacteria</taxon>
        <taxon>Pseudomonadati</taxon>
        <taxon>Pseudomonadota</taxon>
        <taxon>Gammaproteobacteria</taxon>
        <taxon>Pseudomonadales</taxon>
        <taxon>Pseudomonadaceae</taxon>
        <taxon>Pseudomonas</taxon>
        <taxon>Pseudomonas syringae</taxon>
    </lineage>
</organism>
<evidence type="ECO:0000313" key="2">
    <source>
        <dbReference type="EMBL" id="KPW10452.1"/>
    </source>
</evidence>
<dbReference type="GO" id="GO:0016491">
    <property type="term" value="F:oxidoreductase activity"/>
    <property type="evidence" value="ECO:0007669"/>
    <property type="project" value="UniProtKB-KW"/>
</dbReference>
<dbReference type="Gene3D" id="1.20.910.10">
    <property type="entry name" value="Heme oxygenase-like"/>
    <property type="match status" value="1"/>
</dbReference>
<dbReference type="InterPro" id="IPR039068">
    <property type="entry name" value="PqqC-like"/>
</dbReference>
<proteinExistence type="predicted"/>
<dbReference type="Pfam" id="PF14518">
    <property type="entry name" value="Haem_oxygenas_2"/>
    <property type="match status" value="1"/>
</dbReference>
<dbReference type="PANTHER" id="PTHR40279:SF3">
    <property type="entry name" value="4-AMINOBENZOATE SYNTHASE"/>
    <property type="match status" value="1"/>
</dbReference>
<dbReference type="PATRIC" id="fig|199198.4.peg.2909"/>
<dbReference type="SUPFAM" id="SSF48613">
    <property type="entry name" value="Heme oxygenase-like"/>
    <property type="match status" value="1"/>
</dbReference>
<sequence>MDLMVGDTRTLSARALGNEFILQELAQLRDELIQQVFDHPFLVQCRAASMPIDRLKNFLVQQGKYSRYFTRYICQLMSHLEGDEDILAVFENLFEELGFGEVAEPTHSAIYREMLCSFDLNLEAHATLPSTQHLIDTMMNFCKQPNGIYGLSALCLGAEAIVPHLYSDIVTGFSGQGVAAERLRFFTLHIECDDGHADTLLAILSRLVMEKPTRFEIVRHAAVMMIKARLEFLDKL</sequence>
<evidence type="ECO:0008006" key="4">
    <source>
        <dbReference type="Google" id="ProtNLM"/>
    </source>
</evidence>
<dbReference type="InterPro" id="IPR016084">
    <property type="entry name" value="Haem_Oase-like_multi-hlx"/>
</dbReference>
<accession>A0A0L8IUN3</accession>
<evidence type="ECO:0000313" key="3">
    <source>
        <dbReference type="Proteomes" id="UP000050297"/>
    </source>
</evidence>
<dbReference type="SMART" id="SM01236">
    <property type="entry name" value="Haem_oxygenase_2"/>
    <property type="match status" value="1"/>
</dbReference>
<protein>
    <recommendedName>
        <fullName evidence="4">Iron-containing redox enzyme family protein</fullName>
    </recommendedName>
</protein>
<reference evidence="2 3" key="1">
    <citation type="submission" date="2015-09" db="EMBL/GenBank/DDBJ databases">
        <title>Genome announcement of multiple Pseudomonas syringae strains.</title>
        <authorList>
            <person name="Thakur S."/>
            <person name="Wang P.W."/>
            <person name="Gong Y."/>
            <person name="Weir B.S."/>
            <person name="Guttman D.S."/>
        </authorList>
    </citation>
    <scope>NUCLEOTIDE SEQUENCE [LARGE SCALE GENOMIC DNA]</scope>
    <source>
        <strain evidence="2 3">ICMP2802</strain>
    </source>
</reference>
<dbReference type="PANTHER" id="PTHR40279">
    <property type="entry name" value="PQQC-LIKE PROTEIN"/>
    <property type="match status" value="1"/>
</dbReference>
<gene>
    <name evidence="2" type="ORF">ALO91_00465</name>
</gene>
<keyword evidence="1" id="KW-0560">Oxidoreductase</keyword>
<evidence type="ECO:0000256" key="1">
    <source>
        <dbReference type="ARBA" id="ARBA00023002"/>
    </source>
</evidence>
<dbReference type="EMBL" id="LJPM01000555">
    <property type="protein sequence ID" value="KPW10452.1"/>
    <property type="molecule type" value="Genomic_DNA"/>
</dbReference>
<comment type="caution">
    <text evidence="2">The sequence shown here is derived from an EMBL/GenBank/DDBJ whole genome shotgun (WGS) entry which is preliminary data.</text>
</comment>
<dbReference type="RefSeq" id="WP_003406996.1">
    <property type="nucleotide sequence ID" value="NZ_LGAR01000052.1"/>
</dbReference>
<name>A0A0L8IUN3_PSESX</name>
<dbReference type="AlphaFoldDB" id="A0A0L8IUN3"/>
<dbReference type="Proteomes" id="UP000050297">
    <property type="component" value="Unassembled WGS sequence"/>
</dbReference>